<dbReference type="EMBL" id="DRKP01000137">
    <property type="protein sequence ID" value="HEB97051.1"/>
    <property type="molecule type" value="Genomic_DNA"/>
</dbReference>
<protein>
    <recommendedName>
        <fullName evidence="2">Alginate export domain-containing protein</fullName>
    </recommendedName>
</protein>
<organism evidence="1">
    <name type="scientific">Sedimenticola thiotaurini</name>
    <dbReference type="NCBI Taxonomy" id="1543721"/>
    <lineage>
        <taxon>Bacteria</taxon>
        <taxon>Pseudomonadati</taxon>
        <taxon>Pseudomonadota</taxon>
        <taxon>Gammaproteobacteria</taxon>
        <taxon>Chromatiales</taxon>
        <taxon>Sedimenticolaceae</taxon>
        <taxon>Sedimenticola</taxon>
    </lineage>
</organism>
<evidence type="ECO:0008006" key="2">
    <source>
        <dbReference type="Google" id="ProtNLM"/>
    </source>
</evidence>
<proteinExistence type="predicted"/>
<dbReference type="AlphaFoldDB" id="A0A831RPG1"/>
<name>A0A831RPG1_9GAMM</name>
<reference evidence="1" key="1">
    <citation type="journal article" date="2020" name="mSystems">
        <title>Genome- and Community-Level Interaction Insights into Carbon Utilization and Element Cycling Functions of Hydrothermarchaeota in Hydrothermal Sediment.</title>
        <authorList>
            <person name="Zhou Z."/>
            <person name="Liu Y."/>
            <person name="Xu W."/>
            <person name="Pan J."/>
            <person name="Luo Z.H."/>
            <person name="Li M."/>
        </authorList>
    </citation>
    <scope>NUCLEOTIDE SEQUENCE [LARGE SCALE GENOMIC DNA]</scope>
    <source>
        <strain evidence="1">HyVt-443</strain>
    </source>
</reference>
<dbReference type="Proteomes" id="UP000886251">
    <property type="component" value="Unassembled WGS sequence"/>
</dbReference>
<sequence>MQPSNVPTGPETLPHDGLGLARRLAGSGCGISLLLLLALLLPGAGTVAAEGPADDEILIEEDAGAAEGDSIVIDGEAAGMQGDGIAIEPEGGGSGEEEPVVIDGEPADVEGEGIVIEPEGGGTGEAASVAVEAAPAPESGERESGSLRVRVDRLWAEYGYFPASDSYTDQQGYLHGRAMLDWRITPAWELRATVRADGYYQWGGVDSNRTRLDYGESYLRYQRENTRITIGAQAIIWGRIDEIPPSDRLSTVDMSRFILDDLEDRRRAAPVIRLEQFIGAGKLDLVYLPWFRAAELPDQESVWYPVRQSSGQIMGLKSTPALSAIIRNAGFTTDAPDGNGGFGARYTGSAGALDYGLTLSRTRQSTPYFRYDPARNLFEAQYPRSWSVAGDMGLEAWGATWRLEGAWFSDTPVTGTGGGYDTVASVSYGGGVEFYPGDGDTRVNLQLTGMNMSDPPSDPVDRTDIYSFNGSFETPFDNGQWRLGMRFYIGLGENDVYLNPKLSWLGWEPFEFYLQAHYFQGGDGTPGGFHEDDSLVTLGWRAHF</sequence>
<gene>
    <name evidence="1" type="ORF">ENI96_11550</name>
</gene>
<evidence type="ECO:0000313" key="1">
    <source>
        <dbReference type="EMBL" id="HEB97051.1"/>
    </source>
</evidence>
<accession>A0A831RPG1</accession>
<comment type="caution">
    <text evidence="1">The sequence shown here is derived from an EMBL/GenBank/DDBJ whole genome shotgun (WGS) entry which is preliminary data.</text>
</comment>